<feature type="transmembrane region" description="Helical" evidence="1">
    <location>
        <begin position="553"/>
        <end position="572"/>
    </location>
</feature>
<dbReference type="OrthoDB" id="9799367at2"/>
<accession>A0A6I3X4M6</accession>
<keyword evidence="1" id="KW-1133">Transmembrane helix</keyword>
<sequence>MFRKNTTLSISRGAEGDKAGFHRDFTVGPSCCVPDQFPRDHAMNLITGFLSRIGLLAALLVAAPAHAAPDLTPRIAALLKAQGLAGAVWTTLGAPGAAGVGDARSGTPMRADGRVHVGSIAKTLLATGILRLASERRLSLETPVAMLLPGVVFDNPWESGDPVRIRHLLDHTAGLDDARFWQVFSMKPRAASPLAAAFPPHGGLLRIRHRPGMRCSYSNMGYTLLGMVIEAVTKSRYERYLDIHLLAPLGMRDSTFAFVSQAGDPRLAMGHFENGIAQPAMPSWVRPAGQFTTTAADMGRFARFLMGDGTVDGRPFIDTSLLRRMGEPAGTEAAGAGLQVGYALGLRRIDRHGAVGKCHGGNTIGYRAMLCLFPGTAQAFFIAINSDSETADYHRFDALLIEALGRAGPAPASGPERTRKPAFDTRAWEGFYVPSPNRFDSMRFLDTAFGFVHASTGGAGLRLQSLQSATVELQHVENALFRAPGKILASHALLTAADGGRVITSGTQSWEKVPALRLLLLWLSVAAGVPGLAWILLQGFARLALRRMALHDPLLAPFAGTLALLLPVPFFYRQSFLQLGDLTLASGLLAAVTAVLPATMLAGLAVALRKKTGIGAGPAAMLAVLQLTLVLAAWGLLPLRLWV</sequence>
<keyword evidence="4" id="KW-1185">Reference proteome</keyword>
<dbReference type="EMBL" id="WNWM01000002">
    <property type="protein sequence ID" value="MUI11819.1"/>
    <property type="molecule type" value="Genomic_DNA"/>
</dbReference>
<dbReference type="Pfam" id="PF00144">
    <property type="entry name" value="Beta-lactamase"/>
    <property type="match status" value="1"/>
</dbReference>
<evidence type="ECO:0000313" key="4">
    <source>
        <dbReference type="Proteomes" id="UP000431684"/>
    </source>
</evidence>
<keyword evidence="1" id="KW-0472">Membrane</keyword>
<dbReference type="PANTHER" id="PTHR46825:SF7">
    <property type="entry name" value="D-ALANYL-D-ALANINE CARBOXYPEPTIDASE"/>
    <property type="match status" value="1"/>
</dbReference>
<organism evidence="3 4">
    <name type="scientific">Pseudoduganella dura</name>
    <dbReference type="NCBI Taxonomy" id="321982"/>
    <lineage>
        <taxon>Bacteria</taxon>
        <taxon>Pseudomonadati</taxon>
        <taxon>Pseudomonadota</taxon>
        <taxon>Betaproteobacteria</taxon>
        <taxon>Burkholderiales</taxon>
        <taxon>Oxalobacteraceae</taxon>
        <taxon>Telluria group</taxon>
        <taxon>Pseudoduganella</taxon>
    </lineage>
</organism>
<feature type="transmembrane region" description="Helical" evidence="1">
    <location>
        <begin position="619"/>
        <end position="637"/>
    </location>
</feature>
<feature type="domain" description="Beta-lactamase-related" evidence="2">
    <location>
        <begin position="87"/>
        <end position="393"/>
    </location>
</feature>
<protein>
    <submittedName>
        <fullName evidence="3">Serine hydrolase</fullName>
    </submittedName>
</protein>
<dbReference type="Proteomes" id="UP000431684">
    <property type="component" value="Unassembled WGS sequence"/>
</dbReference>
<keyword evidence="1" id="KW-0812">Transmembrane</keyword>
<evidence type="ECO:0000313" key="3">
    <source>
        <dbReference type="EMBL" id="MUI11819.1"/>
    </source>
</evidence>
<comment type="caution">
    <text evidence="3">The sequence shown here is derived from an EMBL/GenBank/DDBJ whole genome shotgun (WGS) entry which is preliminary data.</text>
</comment>
<dbReference type="InterPro" id="IPR012338">
    <property type="entry name" value="Beta-lactam/transpept-like"/>
</dbReference>
<dbReference type="InterPro" id="IPR050491">
    <property type="entry name" value="AmpC-like"/>
</dbReference>
<gene>
    <name evidence="3" type="ORF">GJV26_04870</name>
</gene>
<feature type="transmembrane region" description="Helical" evidence="1">
    <location>
        <begin position="584"/>
        <end position="607"/>
    </location>
</feature>
<dbReference type="SUPFAM" id="SSF56601">
    <property type="entry name" value="beta-lactamase/transpeptidase-like"/>
    <property type="match status" value="1"/>
</dbReference>
<dbReference type="PANTHER" id="PTHR46825">
    <property type="entry name" value="D-ALANYL-D-ALANINE-CARBOXYPEPTIDASE/ENDOPEPTIDASE AMPH"/>
    <property type="match status" value="1"/>
</dbReference>
<dbReference type="GO" id="GO:0016787">
    <property type="term" value="F:hydrolase activity"/>
    <property type="evidence" value="ECO:0007669"/>
    <property type="project" value="UniProtKB-KW"/>
</dbReference>
<proteinExistence type="predicted"/>
<dbReference type="Gene3D" id="3.40.710.10">
    <property type="entry name" value="DD-peptidase/beta-lactamase superfamily"/>
    <property type="match status" value="1"/>
</dbReference>
<feature type="transmembrane region" description="Helical" evidence="1">
    <location>
        <begin position="519"/>
        <end position="541"/>
    </location>
</feature>
<evidence type="ECO:0000259" key="2">
    <source>
        <dbReference type="Pfam" id="PF00144"/>
    </source>
</evidence>
<dbReference type="AlphaFoldDB" id="A0A6I3X4M6"/>
<keyword evidence="3" id="KW-0378">Hydrolase</keyword>
<name>A0A6I3X4M6_9BURK</name>
<dbReference type="InterPro" id="IPR001466">
    <property type="entry name" value="Beta-lactam-related"/>
</dbReference>
<evidence type="ECO:0000256" key="1">
    <source>
        <dbReference type="SAM" id="Phobius"/>
    </source>
</evidence>
<reference evidence="3 4" key="1">
    <citation type="submission" date="2019-11" db="EMBL/GenBank/DDBJ databases">
        <title>Draft Genome Sequences of Six Type Strains of the Genus Massilia.</title>
        <authorList>
            <person name="Miess H."/>
            <person name="Frediansyah A."/>
            <person name="Goeker M."/>
            <person name="Gross H."/>
        </authorList>
    </citation>
    <scope>NUCLEOTIDE SEQUENCE [LARGE SCALE GENOMIC DNA]</scope>
    <source>
        <strain evidence="3 4">DSM 17513</strain>
    </source>
</reference>